<keyword evidence="5 6" id="KW-0560">Oxidoreductase</keyword>
<evidence type="ECO:0000256" key="3">
    <source>
        <dbReference type="ARBA" id="ARBA00022630"/>
    </source>
</evidence>
<evidence type="ECO:0000256" key="5">
    <source>
        <dbReference type="ARBA" id="ARBA00023002"/>
    </source>
</evidence>
<dbReference type="InterPro" id="IPR050741">
    <property type="entry name" value="Acyl-CoA_dehydrogenase"/>
</dbReference>
<dbReference type="PANTHER" id="PTHR48083:SF6">
    <property type="entry name" value="ACYL-COA DEHYDROGENASE 6"/>
    <property type="match status" value="1"/>
</dbReference>
<dbReference type="Gene3D" id="1.10.540.10">
    <property type="entry name" value="Acyl-CoA dehydrogenase/oxidase, N-terminal domain"/>
    <property type="match status" value="1"/>
</dbReference>
<dbReference type="PROSITE" id="PS00073">
    <property type="entry name" value="ACYL_COA_DH_2"/>
    <property type="match status" value="1"/>
</dbReference>
<dbReference type="PANTHER" id="PTHR48083">
    <property type="entry name" value="MEDIUM-CHAIN SPECIFIC ACYL-COA DEHYDROGENASE, MITOCHONDRIAL-RELATED"/>
    <property type="match status" value="1"/>
</dbReference>
<dbReference type="Pfam" id="PF02770">
    <property type="entry name" value="Acyl-CoA_dh_M"/>
    <property type="match status" value="1"/>
</dbReference>
<keyword evidence="4 6" id="KW-0274">FAD</keyword>
<name>A0ABP1Q593_9HEXA</name>
<dbReference type="InterPro" id="IPR036250">
    <property type="entry name" value="AcylCo_DH-like_C"/>
</dbReference>
<evidence type="ECO:0000256" key="6">
    <source>
        <dbReference type="RuleBase" id="RU362125"/>
    </source>
</evidence>
<gene>
    <name evidence="10" type="ORF">ODALV1_LOCUS7475</name>
</gene>
<organism evidence="10 11">
    <name type="scientific">Orchesella dallaii</name>
    <dbReference type="NCBI Taxonomy" id="48710"/>
    <lineage>
        <taxon>Eukaryota</taxon>
        <taxon>Metazoa</taxon>
        <taxon>Ecdysozoa</taxon>
        <taxon>Arthropoda</taxon>
        <taxon>Hexapoda</taxon>
        <taxon>Collembola</taxon>
        <taxon>Entomobryomorpha</taxon>
        <taxon>Entomobryoidea</taxon>
        <taxon>Orchesellidae</taxon>
        <taxon>Orchesellinae</taxon>
        <taxon>Orchesella</taxon>
    </lineage>
</organism>
<comment type="cofactor">
    <cofactor evidence="1 6">
        <name>FAD</name>
        <dbReference type="ChEBI" id="CHEBI:57692"/>
    </cofactor>
</comment>
<feature type="domain" description="Acyl-CoA oxidase/dehydrogenase middle" evidence="8">
    <location>
        <begin position="169"/>
        <end position="263"/>
    </location>
</feature>
<dbReference type="Gene3D" id="2.40.110.10">
    <property type="entry name" value="Butyryl-CoA Dehydrogenase, subunit A, domain 2"/>
    <property type="match status" value="1"/>
</dbReference>
<evidence type="ECO:0008006" key="12">
    <source>
        <dbReference type="Google" id="ProtNLM"/>
    </source>
</evidence>
<evidence type="ECO:0000256" key="2">
    <source>
        <dbReference type="ARBA" id="ARBA00009347"/>
    </source>
</evidence>
<evidence type="ECO:0000256" key="4">
    <source>
        <dbReference type="ARBA" id="ARBA00022827"/>
    </source>
</evidence>
<dbReference type="Gene3D" id="1.20.140.10">
    <property type="entry name" value="Butyryl-CoA Dehydrogenase, subunit A, domain 3"/>
    <property type="match status" value="1"/>
</dbReference>
<proteinExistence type="inferred from homology"/>
<evidence type="ECO:0000256" key="1">
    <source>
        <dbReference type="ARBA" id="ARBA00001974"/>
    </source>
</evidence>
<feature type="domain" description="Acyl-CoA dehydrogenase/oxidase C-terminal" evidence="7">
    <location>
        <begin position="275"/>
        <end position="421"/>
    </location>
</feature>
<dbReference type="Proteomes" id="UP001642540">
    <property type="component" value="Unassembled WGS sequence"/>
</dbReference>
<dbReference type="Pfam" id="PF02771">
    <property type="entry name" value="Acyl-CoA_dh_N"/>
    <property type="match status" value="1"/>
</dbReference>
<feature type="domain" description="Acyl-CoA dehydrogenase/oxidase N-terminal" evidence="9">
    <location>
        <begin position="51"/>
        <end position="165"/>
    </location>
</feature>
<keyword evidence="11" id="KW-1185">Reference proteome</keyword>
<evidence type="ECO:0000313" key="11">
    <source>
        <dbReference type="Proteomes" id="UP001642540"/>
    </source>
</evidence>
<dbReference type="SUPFAM" id="SSF56645">
    <property type="entry name" value="Acyl-CoA dehydrogenase NM domain-like"/>
    <property type="match status" value="1"/>
</dbReference>
<sequence>MASRKAQQRLLRICHWSKAPYQCGPATRRYFSVNYPSLQSYSSSLSDSYYNEEQLQMQATVAKIIENDINPFVDEWEAKEEFPAHQVFKKLGDAGLLGIDKSPDYGGLGLSYKYMAAVMEELGTVKCNGLSMAILVQMAMTSQALQRFGSDELKKEFLVPSISGDYVACIGVSEPGAGSDVGNIQTKAVRKGDDLIINGQKMWITNSLQADWMCLLANTSDGNKYKNKSLICVPMNSKGITKQKIHKIGNHCSDTGIIFFEDVKVPAKNIIGDVGAGFFYQMLQFQEERLAACAGMLKQVDLILSDTIDYTRQRKAFGKSILDNQYVYFRLAELASENECLRALTYKTIDMFVDGQDVTRLASMAKLKAGRLVREVTDTCLQFWGGMGYTREASVSRYFRDLRLLSIGGGADEIMLEIIAKLMNISPASPTKK</sequence>
<comment type="similarity">
    <text evidence="2 6">Belongs to the acyl-CoA dehydrogenase family.</text>
</comment>
<protein>
    <recommendedName>
        <fullName evidence="12">Acyl-CoA dehydrogenase 6</fullName>
    </recommendedName>
</protein>
<dbReference type="SUPFAM" id="SSF47203">
    <property type="entry name" value="Acyl-CoA dehydrogenase C-terminal domain-like"/>
    <property type="match status" value="1"/>
</dbReference>
<evidence type="ECO:0000259" key="9">
    <source>
        <dbReference type="Pfam" id="PF02771"/>
    </source>
</evidence>
<dbReference type="InterPro" id="IPR037069">
    <property type="entry name" value="AcylCoA_DH/ox_N_sf"/>
</dbReference>
<evidence type="ECO:0000313" key="10">
    <source>
        <dbReference type="EMBL" id="CAL8089785.1"/>
    </source>
</evidence>
<keyword evidence="3 6" id="KW-0285">Flavoprotein</keyword>
<accession>A0ABP1Q593</accession>
<dbReference type="InterPro" id="IPR046373">
    <property type="entry name" value="Acyl-CoA_Oxase/DH_mid-dom_sf"/>
</dbReference>
<comment type="caution">
    <text evidence="10">The sequence shown here is derived from an EMBL/GenBank/DDBJ whole genome shotgun (WGS) entry which is preliminary data.</text>
</comment>
<dbReference type="InterPro" id="IPR009100">
    <property type="entry name" value="AcylCoA_DH/oxidase_NM_dom_sf"/>
</dbReference>
<dbReference type="InterPro" id="IPR006089">
    <property type="entry name" value="Acyl-CoA_DH_CS"/>
</dbReference>
<dbReference type="Pfam" id="PF00441">
    <property type="entry name" value="Acyl-CoA_dh_1"/>
    <property type="match status" value="1"/>
</dbReference>
<dbReference type="InterPro" id="IPR013786">
    <property type="entry name" value="AcylCoA_DH/ox_N"/>
</dbReference>
<dbReference type="InterPro" id="IPR009075">
    <property type="entry name" value="AcylCo_DH/oxidase_C"/>
</dbReference>
<evidence type="ECO:0000259" key="8">
    <source>
        <dbReference type="Pfam" id="PF02770"/>
    </source>
</evidence>
<evidence type="ECO:0000259" key="7">
    <source>
        <dbReference type="Pfam" id="PF00441"/>
    </source>
</evidence>
<dbReference type="EMBL" id="CAXLJM020000023">
    <property type="protein sequence ID" value="CAL8089785.1"/>
    <property type="molecule type" value="Genomic_DNA"/>
</dbReference>
<reference evidence="10 11" key="1">
    <citation type="submission" date="2024-08" db="EMBL/GenBank/DDBJ databases">
        <authorList>
            <person name="Cucini C."/>
            <person name="Frati F."/>
        </authorList>
    </citation>
    <scope>NUCLEOTIDE SEQUENCE [LARGE SCALE GENOMIC DNA]</scope>
</reference>
<dbReference type="InterPro" id="IPR006091">
    <property type="entry name" value="Acyl-CoA_Oxase/DH_mid-dom"/>
</dbReference>